<proteinExistence type="predicted"/>
<comment type="caution">
    <text evidence="1">The sequence shown here is derived from an EMBL/GenBank/DDBJ whole genome shotgun (WGS) entry which is preliminary data.</text>
</comment>
<dbReference type="RefSeq" id="WP_378374203.1">
    <property type="nucleotide sequence ID" value="NZ_JBHMAS010000006.1"/>
</dbReference>
<protein>
    <recommendedName>
        <fullName evidence="3">HEPN domain-containing protein</fullName>
    </recommendedName>
</protein>
<evidence type="ECO:0008006" key="3">
    <source>
        <dbReference type="Google" id="ProtNLM"/>
    </source>
</evidence>
<keyword evidence="2" id="KW-1185">Reference proteome</keyword>
<evidence type="ECO:0000313" key="1">
    <source>
        <dbReference type="EMBL" id="MFB9779498.1"/>
    </source>
</evidence>
<reference evidence="1 2" key="1">
    <citation type="submission" date="2024-09" db="EMBL/GenBank/DDBJ databases">
        <authorList>
            <person name="Sun Q."/>
            <person name="Mori K."/>
        </authorList>
    </citation>
    <scope>NUCLEOTIDE SEQUENCE [LARGE SCALE GENOMIC DNA]</scope>
    <source>
        <strain evidence="1 2">JCM 11411</strain>
    </source>
</reference>
<dbReference type="Gene3D" id="1.20.120.330">
    <property type="entry name" value="Nucleotidyltransferases domain 2"/>
    <property type="match status" value="1"/>
</dbReference>
<dbReference type="Proteomes" id="UP001589587">
    <property type="component" value="Unassembled WGS sequence"/>
</dbReference>
<sequence>MTAAWGTGQEVIRKLLGAGDLEQVSGSAADGAFLLTEARSRCASARTIKGSDPTGAYVMAYEAARHTATALLTQQGLRITTKGGHVAVVDAVLAQFGQGRFLELSGMRRRRNILEYPRNSSEAAVTIEEVDEALDYVEGLLEAAEMLLPKLGLWS</sequence>
<accession>A0ABV5XAK6</accession>
<gene>
    <name evidence="1" type="ORF">ACFFQ6_07385</name>
</gene>
<dbReference type="EMBL" id="JBHMAS010000006">
    <property type="protein sequence ID" value="MFB9779498.1"/>
    <property type="molecule type" value="Genomic_DNA"/>
</dbReference>
<organism evidence="1 2">
    <name type="scientific">Rhodococcus baikonurensis</name>
    <dbReference type="NCBI Taxonomy" id="172041"/>
    <lineage>
        <taxon>Bacteria</taxon>
        <taxon>Bacillati</taxon>
        <taxon>Actinomycetota</taxon>
        <taxon>Actinomycetes</taxon>
        <taxon>Mycobacteriales</taxon>
        <taxon>Nocardiaceae</taxon>
        <taxon>Rhodococcus</taxon>
        <taxon>Rhodococcus erythropolis group</taxon>
    </lineage>
</organism>
<evidence type="ECO:0000313" key="2">
    <source>
        <dbReference type="Proteomes" id="UP001589587"/>
    </source>
</evidence>
<name>A0ABV5XAK6_9NOCA</name>